<evidence type="ECO:0000313" key="9">
    <source>
        <dbReference type="Proteomes" id="UP001230268"/>
    </source>
</evidence>
<dbReference type="Pfam" id="PF03159">
    <property type="entry name" value="XRN_N"/>
    <property type="match status" value="1"/>
</dbReference>
<evidence type="ECO:0000256" key="4">
    <source>
        <dbReference type="ARBA" id="ARBA00038299"/>
    </source>
</evidence>
<reference evidence="8" key="1">
    <citation type="submission" date="2023-08" db="EMBL/GenBank/DDBJ databases">
        <title>Draft sequence of the Babesia gibsoni genome.</title>
        <authorList>
            <person name="Yamagishi J.Y."/>
            <person name="Xuan X.X."/>
        </authorList>
    </citation>
    <scope>NUCLEOTIDE SEQUENCE</scope>
    <source>
        <strain evidence="8">Azabu</strain>
    </source>
</reference>
<dbReference type="InterPro" id="IPR041385">
    <property type="entry name" value="SH3_12"/>
</dbReference>
<dbReference type="Gene3D" id="1.25.40.1050">
    <property type="match status" value="1"/>
</dbReference>
<dbReference type="InterPro" id="IPR047008">
    <property type="entry name" value="XRN1_SH3_sf"/>
</dbReference>
<dbReference type="PANTHER" id="PTHR12341">
    <property type="entry name" value="5'-&gt;3' EXORIBONUCLEASE"/>
    <property type="match status" value="1"/>
</dbReference>
<evidence type="ECO:0000256" key="3">
    <source>
        <dbReference type="ARBA" id="ARBA00022839"/>
    </source>
</evidence>
<keyword evidence="9" id="KW-1185">Reference proteome</keyword>
<evidence type="ECO:0000313" key="8">
    <source>
        <dbReference type="EMBL" id="KAK1443818.1"/>
    </source>
</evidence>
<evidence type="ECO:0000259" key="6">
    <source>
        <dbReference type="Pfam" id="PF17846"/>
    </source>
</evidence>
<dbReference type="InterPro" id="IPR027073">
    <property type="entry name" value="5_3_exoribonuclease"/>
</dbReference>
<dbReference type="GO" id="GO:0004534">
    <property type="term" value="F:5'-3' RNA exonuclease activity"/>
    <property type="evidence" value="ECO:0007669"/>
    <property type="project" value="TreeGrafter"/>
</dbReference>
<dbReference type="GO" id="GO:0005634">
    <property type="term" value="C:nucleus"/>
    <property type="evidence" value="ECO:0007669"/>
    <property type="project" value="TreeGrafter"/>
</dbReference>
<dbReference type="GO" id="GO:0003723">
    <property type="term" value="F:RNA binding"/>
    <property type="evidence" value="ECO:0007669"/>
    <property type="project" value="TreeGrafter"/>
</dbReference>
<dbReference type="Gene3D" id="3.40.50.12390">
    <property type="match status" value="2"/>
</dbReference>
<evidence type="ECO:0000256" key="2">
    <source>
        <dbReference type="ARBA" id="ARBA00022801"/>
    </source>
</evidence>
<dbReference type="EMBL" id="JAVEPI010000002">
    <property type="protein sequence ID" value="KAK1443818.1"/>
    <property type="molecule type" value="Genomic_DNA"/>
</dbReference>
<evidence type="ECO:0000256" key="1">
    <source>
        <dbReference type="ARBA" id="ARBA00022722"/>
    </source>
</evidence>
<protein>
    <submittedName>
        <fullName evidence="8">5'-3' exoribonuclease</fullName>
    </submittedName>
</protein>
<keyword evidence="1" id="KW-0540">Nuclease</keyword>
<dbReference type="Pfam" id="PF18129">
    <property type="entry name" value="SH3_12"/>
    <property type="match status" value="1"/>
</dbReference>
<comment type="similarity">
    <text evidence="4">Belongs to the 5'-3' exonuclease family.</text>
</comment>
<dbReference type="InterPro" id="IPR004859">
    <property type="entry name" value="Xrn1_N"/>
</dbReference>
<evidence type="ECO:0000259" key="7">
    <source>
        <dbReference type="Pfam" id="PF18129"/>
    </source>
</evidence>
<name>A0AAD8UU36_BABGI</name>
<feature type="domain" description="Xrn1 helical" evidence="6">
    <location>
        <begin position="323"/>
        <end position="560"/>
    </location>
</feature>
<keyword evidence="3" id="KW-0269">Exonuclease</keyword>
<dbReference type="InterPro" id="IPR041412">
    <property type="entry name" value="Xrn1_helical"/>
</dbReference>
<accession>A0AAD8UU36</accession>
<evidence type="ECO:0000259" key="5">
    <source>
        <dbReference type="Pfam" id="PF03159"/>
    </source>
</evidence>
<dbReference type="PANTHER" id="PTHR12341:SF7">
    <property type="entry name" value="5'-3' EXORIBONUCLEASE 1"/>
    <property type="match status" value="1"/>
</dbReference>
<sequence length="1396" mass="159816">MGVPGFFKWLAQRYPLICETYHGSAAEKDDAFRLLQSMEQKDTAGVQDGDFEVPDGFDNLYLDVNGIIHNCSHSIEDLCAGIRCEEDIFVLIFQYINNLVKIVRPRNMVYLAIDGVAPMAKIIQQRDRRFRSARDSQKSDIVFKALKEEEGEAEPEVEDAEKDKSDFKFDAIQITPGTPFMQRLTIRLQYFAQMMIHENKFWKHLKIVVSGSDVPGEGEHKIMEYIRNDKTKRHEAVLNGQKPHYISHCIYGLDADLIMLSLATHEPYICLLREQVYFFNKQTHTRHLINIDDYVFMHVGILREYLLNDMIQLEELRNVPSTIDRVVDDFVFITMFMGNDFLPHGKFSKIADGGINAYIATYDRYIRDSYKATPYGDIWLVTGCGEINYDNLLKFLGMLSKREVNRITDELYCGPDNNNHKVVGRKPRKEVSHEITVIDVENMCIEHNPTEFNSKYKEKPKTVAEWTGRYYLAKMGIANDVILQKGNKSKTMKHESPQCIDEVVADYMEAIQWVMYYYYRGVPSWNWYLRCRYAPLLSDVFKFLKGEKIKFHKSMAGKNMAKVTFTVSQVLKIQFEFSAPITPFEQLMMVLPPVSAYLLPSIFGVIMTDPDSPLRKYYPENFDVDMDDTNVQWGGVTLLHVIPHEKLLLLMNGMLFCDGTVKFEEKRMPTKKLHYMESSKLTEDEKFRNGLGLARVYFYNPESSGKTVESPLSTFDDIKHCMVDYKPFFNPSLKSGQTFTNQLMMYQRNSKTKHINPNQRKSNVWFPSLSSASYVPFIKTGVQVFHVKSHAPSLFLWIRQSIHRDALRNLMNAAKAKYVVVGYPYQYIGRLESIHTPYLTIKDGHMSVGNPSEVGEQLVILKGELEKRGITLSHKSPDPNLIDHKDWAKMSSQFLIKLVDGLPGCALSPNLPSVRQARAAGLDHVCENVIVKYRILDINLQDTTLTGSSLLPFVRFVDHIKESVPQMNRAVFRDQKAVKPDVALSNNLSEMVALRNTIRQHEMLYGKYSKPVINAICIMDGSLYGCVGTVDTVGNTFDEISAIFPVPDFRITIAESAQQKLDVTCSINKVVEDRRLEKWHSFSSICKLAAISEKAAMIIFNSVTCGQFAEELGMLLAHWDDERGCTMCLPGYTRCSNAFLTMKDMSDSKQLFQRIEYSEDVIELIKSYRRNCPEIFTYFDGNIQEASTENGKQRVNIPLEKLFPQTSEELLDFKKGEVKQYVSGQVFRRLKLTPGNYQCLKPIDISAISEIYDECKTTSAGAENGDCKLIRVSHVKNLHIPSYTTGSIFVREEEIYLGQCVVYIKHSESVPLGTRGTVVGIYPQNKDGSNRMFELLLEKAFVGGTHLFGRCANMRGLFVSISDIMPIHRDTITDPEECIRRNQALDRKNAPYISYV</sequence>
<dbReference type="Pfam" id="PF17846">
    <property type="entry name" value="XRN_M"/>
    <property type="match status" value="2"/>
</dbReference>
<feature type="domain" description="Xrn1 N-terminal" evidence="5">
    <location>
        <begin position="1"/>
        <end position="275"/>
    </location>
</feature>
<dbReference type="Gene3D" id="2.30.30.750">
    <property type="match status" value="1"/>
</dbReference>
<dbReference type="GO" id="GO:0000956">
    <property type="term" value="P:nuclear-transcribed mRNA catabolic process"/>
    <property type="evidence" value="ECO:0007669"/>
    <property type="project" value="TreeGrafter"/>
</dbReference>
<proteinExistence type="inferred from homology"/>
<dbReference type="Proteomes" id="UP001230268">
    <property type="component" value="Unassembled WGS sequence"/>
</dbReference>
<gene>
    <name evidence="8" type="ORF">BgAZ_206940</name>
</gene>
<dbReference type="CDD" id="cd18673">
    <property type="entry name" value="PIN_XRN1-2-like"/>
    <property type="match status" value="1"/>
</dbReference>
<organism evidence="8 9">
    <name type="scientific">Babesia gibsoni</name>
    <dbReference type="NCBI Taxonomy" id="33632"/>
    <lineage>
        <taxon>Eukaryota</taxon>
        <taxon>Sar</taxon>
        <taxon>Alveolata</taxon>
        <taxon>Apicomplexa</taxon>
        <taxon>Aconoidasida</taxon>
        <taxon>Piroplasmida</taxon>
        <taxon>Babesiidae</taxon>
        <taxon>Babesia</taxon>
    </lineage>
</organism>
<feature type="domain" description="5'-3' exoribonuclease 1 SH3-like" evidence="7">
    <location>
        <begin position="1294"/>
        <end position="1365"/>
    </location>
</feature>
<feature type="domain" description="Xrn1 helical" evidence="6">
    <location>
        <begin position="570"/>
        <end position="652"/>
    </location>
</feature>
<comment type="caution">
    <text evidence="8">The sequence shown here is derived from an EMBL/GenBank/DDBJ whole genome shotgun (WGS) entry which is preliminary data.</text>
</comment>
<keyword evidence="2" id="KW-0378">Hydrolase</keyword>